<sequence>MKTVQRLIVAALLFGFNPIDSFSQSESDTTEKEIINHTELQISIVPYLGTNGGNSGNTINDFSFNLFGGYSAGTNKLELAGLFNINRFDVKHAQFAGIFNQVGGSFEGAQFAGIVNSTLDSIQGVQGAGIVNFTTGKVDGAQMAGITNFTSKSMRGFQGAGILNFAGQNLTGFQGAGIANFAGGNVHGVQAAGILNFTPKDVQGAQIAGILNFARNVKGSQIGLINYSDSITGAPIGLISYVKSGYHTLEISTNEVMPLNLAFRTGTRSFYNIITAGFRPEIRNETVWAFGYGLGSSPRLGKNTFLNIELTSEQMQKGNVEALNLINRFYIGADFQVANKFGIFAGPTINYRIYETSFDQHPELFYYNGFQTFSEHTFRYNKDLAGQFWWGFRAGIRFL</sequence>
<gene>
    <name evidence="1" type="ORF">FHS59_001704</name>
</gene>
<dbReference type="AlphaFoldDB" id="A0A841MPF4"/>
<accession>A0A841MPF4</accession>
<dbReference type="EMBL" id="JACIJO010000002">
    <property type="protein sequence ID" value="MBB6326076.1"/>
    <property type="molecule type" value="Genomic_DNA"/>
</dbReference>
<name>A0A841MPF4_9BACT</name>
<proteinExistence type="predicted"/>
<dbReference type="Proteomes" id="UP000588604">
    <property type="component" value="Unassembled WGS sequence"/>
</dbReference>
<reference evidence="1 2" key="1">
    <citation type="submission" date="2020-08" db="EMBL/GenBank/DDBJ databases">
        <title>Genomic Encyclopedia of Type Strains, Phase IV (KMG-IV): sequencing the most valuable type-strain genomes for metagenomic binning, comparative biology and taxonomic classification.</title>
        <authorList>
            <person name="Goeker M."/>
        </authorList>
    </citation>
    <scope>NUCLEOTIDE SEQUENCE [LARGE SCALE GENOMIC DNA]</scope>
    <source>
        <strain evidence="1 2">DSM 102044</strain>
    </source>
</reference>
<evidence type="ECO:0000313" key="1">
    <source>
        <dbReference type="EMBL" id="MBB6326076.1"/>
    </source>
</evidence>
<comment type="caution">
    <text evidence="1">The sequence shown here is derived from an EMBL/GenBank/DDBJ whole genome shotgun (WGS) entry which is preliminary data.</text>
</comment>
<dbReference type="RefSeq" id="WP_184494705.1">
    <property type="nucleotide sequence ID" value="NZ_JACIJO010000002.1"/>
</dbReference>
<evidence type="ECO:0000313" key="2">
    <source>
        <dbReference type="Proteomes" id="UP000588604"/>
    </source>
</evidence>
<protein>
    <submittedName>
        <fullName evidence="1">Uncharacterized protein</fullName>
    </submittedName>
</protein>
<organism evidence="1 2">
    <name type="scientific">Algoriphagus iocasae</name>
    <dbReference type="NCBI Taxonomy" id="1836499"/>
    <lineage>
        <taxon>Bacteria</taxon>
        <taxon>Pseudomonadati</taxon>
        <taxon>Bacteroidota</taxon>
        <taxon>Cytophagia</taxon>
        <taxon>Cytophagales</taxon>
        <taxon>Cyclobacteriaceae</taxon>
        <taxon>Algoriphagus</taxon>
    </lineage>
</organism>
<keyword evidence="2" id="KW-1185">Reference proteome</keyword>